<sequence length="579" mass="65270">MEKSQPMSYRDKTEESISWSYRTMVCWAKRQGLPGNLKRKEYVKLLTLHRMGFYVQCESLAASMRTKRKNVKKPAAKYLVNKRSVGRPRKPTIIKLQKETSDNIPIHKSVITKTPNGLQVQNNTNLLNSNSSISEGQGRSSSSLENIVYHAPIAKTTSELLRNKLLSTDRNRFNQMANNCITQNNYYHQRSSSTPLNLKIAHKASSTKWKNNGGKLNTPVDEIKSSVLVNNNIPNIQAFPDIPQLADVDIHASFELENFNNCINDQTDTDSLYIDDSDTLSNRSSEDTEQQEQQDFDQRWAMANGGLSAPLVNYDTFNTLDGGSLLGPQDTVLVQNDVIQNYIETNDVQSMQLPESSCEVSRTLQYYESALLTNPWSFSQHLQNLNGSMINEQIVQDGQFNAAGTNHTIAEIANMLPCPIAGCLWYSHSATLYVHLFSCHQEFIYYGNLITHVFRCQDIQNFCFFTHLQYIHNIIFIITVSFDCYSHTFVATIQHVSSHGDNTSVSSTTAILTTGSLYNSVDQHSWTGQVQPYSTPLDILHTDGRCLFIDPANSPEHVLINVNLSAPLIYSNDSMFACL</sequence>
<protein>
    <submittedName>
        <fullName evidence="2">Uncharacterized protein</fullName>
    </submittedName>
</protein>
<proteinExistence type="predicted"/>
<evidence type="ECO:0000313" key="3">
    <source>
        <dbReference type="Proteomes" id="UP000325440"/>
    </source>
</evidence>
<dbReference type="Proteomes" id="UP000325440">
    <property type="component" value="Unassembled WGS sequence"/>
</dbReference>
<organism evidence="2 3">
    <name type="scientific">Cinara cedri</name>
    <dbReference type="NCBI Taxonomy" id="506608"/>
    <lineage>
        <taxon>Eukaryota</taxon>
        <taxon>Metazoa</taxon>
        <taxon>Ecdysozoa</taxon>
        <taxon>Arthropoda</taxon>
        <taxon>Hexapoda</taxon>
        <taxon>Insecta</taxon>
        <taxon>Pterygota</taxon>
        <taxon>Neoptera</taxon>
        <taxon>Paraneoptera</taxon>
        <taxon>Hemiptera</taxon>
        <taxon>Sternorrhyncha</taxon>
        <taxon>Aphidomorpha</taxon>
        <taxon>Aphidoidea</taxon>
        <taxon>Aphididae</taxon>
        <taxon>Lachninae</taxon>
        <taxon>Cinara</taxon>
    </lineage>
</organism>
<dbReference type="EMBL" id="CABPRJ010001903">
    <property type="protein sequence ID" value="VVC40365.1"/>
    <property type="molecule type" value="Genomic_DNA"/>
</dbReference>
<gene>
    <name evidence="2" type="ORF">CINCED_3A013631</name>
</gene>
<dbReference type="AlphaFoldDB" id="A0A5E4N9B6"/>
<keyword evidence="3" id="KW-1185">Reference proteome</keyword>
<evidence type="ECO:0000256" key="1">
    <source>
        <dbReference type="SAM" id="MobiDB-lite"/>
    </source>
</evidence>
<evidence type="ECO:0000313" key="2">
    <source>
        <dbReference type="EMBL" id="VVC40365.1"/>
    </source>
</evidence>
<dbReference type="OrthoDB" id="6593487at2759"/>
<name>A0A5E4N9B6_9HEMI</name>
<reference evidence="2 3" key="1">
    <citation type="submission" date="2019-08" db="EMBL/GenBank/DDBJ databases">
        <authorList>
            <person name="Alioto T."/>
            <person name="Alioto T."/>
            <person name="Gomez Garrido J."/>
        </authorList>
    </citation>
    <scope>NUCLEOTIDE SEQUENCE [LARGE SCALE GENOMIC DNA]</scope>
</reference>
<accession>A0A5E4N9B6</accession>
<feature type="region of interest" description="Disordered" evidence="1">
    <location>
        <begin position="275"/>
        <end position="294"/>
    </location>
</feature>